<name>A0A0A9UAE4_ARUDO</name>
<organism evidence="1">
    <name type="scientific">Arundo donax</name>
    <name type="common">Giant reed</name>
    <name type="synonym">Donax arundinaceus</name>
    <dbReference type="NCBI Taxonomy" id="35708"/>
    <lineage>
        <taxon>Eukaryota</taxon>
        <taxon>Viridiplantae</taxon>
        <taxon>Streptophyta</taxon>
        <taxon>Embryophyta</taxon>
        <taxon>Tracheophyta</taxon>
        <taxon>Spermatophyta</taxon>
        <taxon>Magnoliopsida</taxon>
        <taxon>Liliopsida</taxon>
        <taxon>Poales</taxon>
        <taxon>Poaceae</taxon>
        <taxon>PACMAD clade</taxon>
        <taxon>Arundinoideae</taxon>
        <taxon>Arundineae</taxon>
        <taxon>Arundo</taxon>
    </lineage>
</organism>
<protein>
    <submittedName>
        <fullName evidence="1">Uncharacterized protein</fullName>
    </submittedName>
</protein>
<accession>A0A0A9UAE4</accession>
<dbReference type="EMBL" id="GBRH01280012">
    <property type="protein sequence ID" value="JAD17883.1"/>
    <property type="molecule type" value="Transcribed_RNA"/>
</dbReference>
<reference evidence="1" key="1">
    <citation type="submission" date="2014-09" db="EMBL/GenBank/DDBJ databases">
        <authorList>
            <person name="Magalhaes I.L.F."/>
            <person name="Oliveira U."/>
            <person name="Santos F.R."/>
            <person name="Vidigal T.H.D.A."/>
            <person name="Brescovit A.D."/>
            <person name="Santos A.J."/>
        </authorList>
    </citation>
    <scope>NUCLEOTIDE SEQUENCE</scope>
    <source>
        <tissue evidence="1">Shoot tissue taken approximately 20 cm above the soil surface</tissue>
    </source>
</reference>
<reference evidence="1" key="2">
    <citation type="journal article" date="2015" name="Data Brief">
        <title>Shoot transcriptome of the giant reed, Arundo donax.</title>
        <authorList>
            <person name="Barrero R.A."/>
            <person name="Guerrero F.D."/>
            <person name="Moolhuijzen P."/>
            <person name="Goolsby J.A."/>
            <person name="Tidwell J."/>
            <person name="Bellgard S.E."/>
            <person name="Bellgard M.I."/>
        </authorList>
    </citation>
    <scope>NUCLEOTIDE SEQUENCE</scope>
    <source>
        <tissue evidence="1">Shoot tissue taken approximately 20 cm above the soil surface</tissue>
    </source>
</reference>
<dbReference type="AlphaFoldDB" id="A0A0A9UAE4"/>
<sequence>MAPAPWKQALLVAAMAVPPCVCVRTDTHTAFLARDSLCDAMHHWSFSFYAVR</sequence>
<proteinExistence type="predicted"/>
<evidence type="ECO:0000313" key="1">
    <source>
        <dbReference type="EMBL" id="JAD17883.1"/>
    </source>
</evidence>